<dbReference type="Proteomes" id="UP001500235">
    <property type="component" value="Unassembled WGS sequence"/>
</dbReference>
<dbReference type="EMBL" id="BAABBQ010000001">
    <property type="protein sequence ID" value="GAA4021837.1"/>
    <property type="molecule type" value="Genomic_DNA"/>
</dbReference>
<evidence type="ECO:0000313" key="3">
    <source>
        <dbReference type="Proteomes" id="UP001500235"/>
    </source>
</evidence>
<feature type="compositionally biased region" description="Acidic residues" evidence="1">
    <location>
        <begin position="102"/>
        <end position="143"/>
    </location>
</feature>
<feature type="compositionally biased region" description="Low complexity" evidence="1">
    <location>
        <begin position="87"/>
        <end position="101"/>
    </location>
</feature>
<dbReference type="NCBIfam" id="TIGR02300">
    <property type="entry name" value="FYDLN_acid"/>
    <property type="match status" value="1"/>
</dbReference>
<evidence type="ECO:0008006" key="4">
    <source>
        <dbReference type="Google" id="ProtNLM"/>
    </source>
</evidence>
<proteinExistence type="predicted"/>
<evidence type="ECO:0000256" key="1">
    <source>
        <dbReference type="SAM" id="MobiDB-lite"/>
    </source>
</evidence>
<protein>
    <recommendedName>
        <fullName evidence="4">TIGR02300 family protein</fullName>
    </recommendedName>
</protein>
<accession>A0ABP7T6Y3</accession>
<sequence>MGAGFDSHPPLWQGAPNGRGMTAAGLLSRWRFQLMVKPEWGTKRTCPKCATRFYDLGKDDPVTCIECGNTFVPEPVLKSKQPMPFEQVSVAAAPQQQADSDLGAEDLALPDEDEEPSADDEVDLSTGDDDLGVETGGDEEENN</sequence>
<organism evidence="2 3">
    <name type="scientific">Sphingomonas swuensis</name>
    <dbReference type="NCBI Taxonomy" id="977800"/>
    <lineage>
        <taxon>Bacteria</taxon>
        <taxon>Pseudomonadati</taxon>
        <taxon>Pseudomonadota</taxon>
        <taxon>Alphaproteobacteria</taxon>
        <taxon>Sphingomonadales</taxon>
        <taxon>Sphingomonadaceae</taxon>
        <taxon>Sphingomonas</taxon>
    </lineage>
</organism>
<gene>
    <name evidence="2" type="ORF">GCM10022280_23030</name>
</gene>
<comment type="caution">
    <text evidence="2">The sequence shown here is derived from an EMBL/GenBank/DDBJ whole genome shotgun (WGS) entry which is preliminary data.</text>
</comment>
<feature type="region of interest" description="Disordered" evidence="1">
    <location>
        <begin position="87"/>
        <end position="143"/>
    </location>
</feature>
<evidence type="ECO:0000313" key="2">
    <source>
        <dbReference type="EMBL" id="GAA4021837.1"/>
    </source>
</evidence>
<name>A0ABP7T6Y3_9SPHN</name>
<keyword evidence="3" id="KW-1185">Reference proteome</keyword>
<dbReference type="InterPro" id="IPR012644">
    <property type="entry name" value="CHP02300_FYDLN_acid"/>
</dbReference>
<dbReference type="Pfam" id="PF09538">
    <property type="entry name" value="FYDLN_acid"/>
    <property type="match status" value="1"/>
</dbReference>
<reference evidence="3" key="1">
    <citation type="journal article" date="2019" name="Int. J. Syst. Evol. Microbiol.">
        <title>The Global Catalogue of Microorganisms (GCM) 10K type strain sequencing project: providing services to taxonomists for standard genome sequencing and annotation.</title>
        <authorList>
            <consortium name="The Broad Institute Genomics Platform"/>
            <consortium name="The Broad Institute Genome Sequencing Center for Infectious Disease"/>
            <person name="Wu L."/>
            <person name="Ma J."/>
        </authorList>
    </citation>
    <scope>NUCLEOTIDE SEQUENCE [LARGE SCALE GENOMIC DNA]</scope>
    <source>
        <strain evidence="3">JCM 17563</strain>
    </source>
</reference>